<evidence type="ECO:0000313" key="1">
    <source>
        <dbReference type="EMBL" id="CAK0801283.1"/>
    </source>
</evidence>
<evidence type="ECO:0000313" key="2">
    <source>
        <dbReference type="Proteomes" id="UP001189429"/>
    </source>
</evidence>
<dbReference type="Proteomes" id="UP001189429">
    <property type="component" value="Unassembled WGS sequence"/>
</dbReference>
<organism evidence="1 2">
    <name type="scientific">Prorocentrum cordatum</name>
    <dbReference type="NCBI Taxonomy" id="2364126"/>
    <lineage>
        <taxon>Eukaryota</taxon>
        <taxon>Sar</taxon>
        <taxon>Alveolata</taxon>
        <taxon>Dinophyceae</taxon>
        <taxon>Prorocentrales</taxon>
        <taxon>Prorocentraceae</taxon>
        <taxon>Prorocentrum</taxon>
    </lineage>
</organism>
<keyword evidence="2" id="KW-1185">Reference proteome</keyword>
<protein>
    <submittedName>
        <fullName evidence="1">Uncharacterized protein</fullName>
    </submittedName>
</protein>
<accession>A0ABN9QDE1</accession>
<reference evidence="1" key="1">
    <citation type="submission" date="2023-10" db="EMBL/GenBank/DDBJ databases">
        <authorList>
            <person name="Chen Y."/>
            <person name="Shah S."/>
            <person name="Dougan E. K."/>
            <person name="Thang M."/>
            <person name="Chan C."/>
        </authorList>
    </citation>
    <scope>NUCLEOTIDE SEQUENCE [LARGE SCALE GENOMIC DNA]</scope>
</reference>
<comment type="caution">
    <text evidence="1">The sequence shown here is derived from an EMBL/GenBank/DDBJ whole genome shotgun (WGS) entry which is preliminary data.</text>
</comment>
<sequence length="107" mass="12219">MALVCVMGDFSAVELEKMVLLDGMGDACRMPRRTAAERRARPKWANESAHRAIRKHPDELQRSRSQLKKMQASLPEFFGNGELWDRPLAIVPASPFWPSRPHSTWTC</sequence>
<gene>
    <name evidence="1" type="ORF">PCOR1329_LOCUS9203</name>
</gene>
<proteinExistence type="predicted"/>
<name>A0ABN9QDE1_9DINO</name>
<dbReference type="EMBL" id="CAUYUJ010002549">
    <property type="protein sequence ID" value="CAK0801283.1"/>
    <property type="molecule type" value="Genomic_DNA"/>
</dbReference>